<protein>
    <submittedName>
        <fullName evidence="3">Short-chain dehydrogenase</fullName>
    </submittedName>
</protein>
<dbReference type="GO" id="GO:0016491">
    <property type="term" value="F:oxidoreductase activity"/>
    <property type="evidence" value="ECO:0007669"/>
    <property type="project" value="UniProtKB-KW"/>
</dbReference>
<evidence type="ECO:0000313" key="4">
    <source>
        <dbReference type="Proteomes" id="UP000188929"/>
    </source>
</evidence>
<gene>
    <name evidence="3" type="ORF">BL253_06740</name>
</gene>
<sequence length="251" mass="25427">MFDLAGHVALVTGAGQNMGAGAARALAAQGAVVAVNDLSLERAEATCEEIEAAGGTAIAVAFDVLDADAVRAAVARVRAEAGRPIDILMNNAGIHPDMGAVPFRQLDPARWRGPIDLNIYGSLYCVHAVLEDMCAAGWGRIVQISSGAGRTGLNIGVAVYGAGKSGIEGFIRHLSQEVAPHGVTANSLALGLMNNSARGDAAVTAHLAASVPAKRLGTPEDVGAAVVFLASPEASWLTGQTINLNGGATTN</sequence>
<evidence type="ECO:0000256" key="2">
    <source>
        <dbReference type="ARBA" id="ARBA00023002"/>
    </source>
</evidence>
<dbReference type="InterPro" id="IPR050259">
    <property type="entry name" value="SDR"/>
</dbReference>
<keyword evidence="4" id="KW-1185">Reference proteome</keyword>
<reference evidence="4" key="1">
    <citation type="submission" date="2016-10" db="EMBL/GenBank/DDBJ databases">
        <title>Frankia sp. NRRL B-16386 Genome sequencing.</title>
        <authorList>
            <person name="Ghodhbane-Gtari F."/>
            <person name="Swanson E."/>
            <person name="Gueddou A."/>
            <person name="Hezbri K."/>
            <person name="Ktari K."/>
            <person name="Nouioui I."/>
            <person name="Morris K."/>
            <person name="Simpson S."/>
            <person name="Abebe-Akele F."/>
            <person name="Thomas K."/>
            <person name="Gtari M."/>
            <person name="Tisa L.S."/>
        </authorList>
    </citation>
    <scope>NUCLEOTIDE SEQUENCE [LARGE SCALE GENOMIC DNA]</scope>
    <source>
        <strain evidence="4">NRRL B-16386</strain>
    </source>
</reference>
<dbReference type="RefSeq" id="WP_076814586.1">
    <property type="nucleotide sequence ID" value="NZ_MOMC01000014.1"/>
</dbReference>
<dbReference type="PANTHER" id="PTHR42879:SF2">
    <property type="entry name" value="3-OXOACYL-[ACYL-CARRIER-PROTEIN] REDUCTASE FABG"/>
    <property type="match status" value="1"/>
</dbReference>
<proteinExistence type="inferred from homology"/>
<dbReference type="Pfam" id="PF13561">
    <property type="entry name" value="adh_short_C2"/>
    <property type="match status" value="1"/>
</dbReference>
<keyword evidence="2" id="KW-0560">Oxidoreductase</keyword>
<evidence type="ECO:0000256" key="1">
    <source>
        <dbReference type="ARBA" id="ARBA00006484"/>
    </source>
</evidence>
<name>A0A1V2IF86_9ACTN</name>
<dbReference type="InterPro" id="IPR036291">
    <property type="entry name" value="NAD(P)-bd_dom_sf"/>
</dbReference>
<dbReference type="AlphaFoldDB" id="A0A1V2IF86"/>
<evidence type="ECO:0000313" key="3">
    <source>
        <dbReference type="EMBL" id="ONH31848.1"/>
    </source>
</evidence>
<dbReference type="PRINTS" id="PR00080">
    <property type="entry name" value="SDRFAMILY"/>
</dbReference>
<accession>A0A1V2IF86</accession>
<dbReference type="FunFam" id="3.40.50.720:FF:000173">
    <property type="entry name" value="3-oxoacyl-[acyl-carrier protein] reductase"/>
    <property type="match status" value="1"/>
</dbReference>
<organism evidence="3 4">
    <name type="scientific">Pseudofrankia asymbiotica</name>
    <dbReference type="NCBI Taxonomy" id="1834516"/>
    <lineage>
        <taxon>Bacteria</taxon>
        <taxon>Bacillati</taxon>
        <taxon>Actinomycetota</taxon>
        <taxon>Actinomycetes</taxon>
        <taxon>Frankiales</taxon>
        <taxon>Frankiaceae</taxon>
        <taxon>Pseudofrankia</taxon>
    </lineage>
</organism>
<dbReference type="STRING" id="1834516.BL253_06740"/>
<dbReference type="Proteomes" id="UP000188929">
    <property type="component" value="Unassembled WGS sequence"/>
</dbReference>
<dbReference type="OrthoDB" id="9804774at2"/>
<dbReference type="Gene3D" id="3.40.50.720">
    <property type="entry name" value="NAD(P)-binding Rossmann-like Domain"/>
    <property type="match status" value="1"/>
</dbReference>
<dbReference type="InterPro" id="IPR002347">
    <property type="entry name" value="SDR_fam"/>
</dbReference>
<dbReference type="PANTHER" id="PTHR42879">
    <property type="entry name" value="3-OXOACYL-(ACYL-CARRIER-PROTEIN) REDUCTASE"/>
    <property type="match status" value="1"/>
</dbReference>
<comment type="caution">
    <text evidence="3">The sequence shown here is derived from an EMBL/GenBank/DDBJ whole genome shotgun (WGS) entry which is preliminary data.</text>
</comment>
<comment type="similarity">
    <text evidence="1">Belongs to the short-chain dehydrogenases/reductases (SDR) family.</text>
</comment>
<dbReference type="EMBL" id="MOMC01000014">
    <property type="protein sequence ID" value="ONH31848.1"/>
    <property type="molecule type" value="Genomic_DNA"/>
</dbReference>
<dbReference type="PRINTS" id="PR00081">
    <property type="entry name" value="GDHRDH"/>
</dbReference>
<dbReference type="SUPFAM" id="SSF51735">
    <property type="entry name" value="NAD(P)-binding Rossmann-fold domains"/>
    <property type="match status" value="1"/>
</dbReference>